<comment type="catalytic activity">
    <reaction evidence="18">
        <text>L-histidyl-L-alpha-amino acid(out) = L-histidyl-L-alpha-amino acid(in)</text>
        <dbReference type="Rhea" id="RHEA:79379"/>
        <dbReference type="ChEBI" id="CHEBI:229964"/>
    </reaction>
</comment>
<evidence type="ECO:0000256" key="16">
    <source>
        <dbReference type="ARBA" id="ARBA00044900"/>
    </source>
</evidence>
<keyword evidence="7" id="KW-0458">Lysosome</keyword>
<comment type="catalytic activity">
    <reaction evidence="8">
        <text>L-lysyl-L-alanine(out) = L-lysyl-L-alanine(in)</text>
        <dbReference type="Rhea" id="RHEA:79399"/>
        <dbReference type="ChEBI" id="CHEBI:229954"/>
    </reaction>
</comment>
<evidence type="ECO:0000256" key="1">
    <source>
        <dbReference type="ARBA" id="ARBA00004155"/>
    </source>
</evidence>
<evidence type="ECO:0000256" key="5">
    <source>
        <dbReference type="ARBA" id="ARBA00022989"/>
    </source>
</evidence>
<evidence type="ECO:0000256" key="14">
    <source>
        <dbReference type="ARBA" id="ARBA00044898"/>
    </source>
</evidence>
<dbReference type="EMBL" id="CP000733">
    <property type="protein sequence ID" value="ABS77222.1"/>
    <property type="molecule type" value="Genomic_DNA"/>
</dbReference>
<dbReference type="RefSeq" id="WP_011996856.1">
    <property type="nucleotide sequence ID" value="NC_009727.1"/>
</dbReference>
<evidence type="ECO:0000256" key="11">
    <source>
        <dbReference type="ARBA" id="ARBA00044884"/>
    </source>
</evidence>
<comment type="function">
    <text evidence="23">Lysosomal dipeptide uniporter that selectively exports lysine, arginine or histidine-containing dipeptides with a net positive charge from the lysosome lumen into the cytosol. Could play a role in a specific type of protein O-glycosylation indirectly regulating macrophages migration and tissue invasion. Also essential for liver homeostasis.</text>
</comment>
<dbReference type="KEGG" id="cbd:CBUD_0972"/>
<dbReference type="SUPFAM" id="SSF103473">
    <property type="entry name" value="MFS general substrate transporter"/>
    <property type="match status" value="1"/>
</dbReference>
<organism evidence="27 28">
    <name type="scientific">Coxiella burnetii (strain Dugway 5J108-111)</name>
    <dbReference type="NCBI Taxonomy" id="434922"/>
    <lineage>
        <taxon>Bacteria</taxon>
        <taxon>Pseudomonadati</taxon>
        <taxon>Pseudomonadota</taxon>
        <taxon>Gammaproteobacteria</taxon>
        <taxon>Legionellales</taxon>
        <taxon>Coxiellaceae</taxon>
        <taxon>Coxiella</taxon>
    </lineage>
</organism>
<evidence type="ECO:0000256" key="19">
    <source>
        <dbReference type="ARBA" id="ARBA00044919"/>
    </source>
</evidence>
<comment type="catalytic activity">
    <reaction evidence="12">
        <text>L-lysyl-L-alpha-amino acid(out) = L-lysyl-L-alpha-amino acid(in)</text>
        <dbReference type="Rhea" id="RHEA:79387"/>
        <dbReference type="ChEBI" id="CHEBI:229965"/>
    </reaction>
</comment>
<keyword evidence="3" id="KW-0813">Transport</keyword>
<feature type="domain" description="Major facilitator superfamily (MFS) profile" evidence="26">
    <location>
        <begin position="16"/>
        <end position="414"/>
    </location>
</feature>
<dbReference type="HOGENOM" id="CLU_001265_62_1_6"/>
<evidence type="ECO:0000313" key="27">
    <source>
        <dbReference type="EMBL" id="ABS77222.1"/>
    </source>
</evidence>
<comment type="catalytic activity">
    <reaction evidence="14">
        <text>L-aspartyl-L-lysine(out) = L-aspartyl-L-lysine(in)</text>
        <dbReference type="Rhea" id="RHEA:79411"/>
        <dbReference type="ChEBI" id="CHEBI:229953"/>
    </reaction>
</comment>
<dbReference type="InterPro" id="IPR036259">
    <property type="entry name" value="MFS_trans_sf"/>
</dbReference>
<dbReference type="InterPro" id="IPR052187">
    <property type="entry name" value="MFSD1"/>
</dbReference>
<evidence type="ECO:0000256" key="2">
    <source>
        <dbReference type="ARBA" id="ARBA00008335"/>
    </source>
</evidence>
<dbReference type="Proteomes" id="UP000008555">
    <property type="component" value="Chromosome"/>
</dbReference>
<evidence type="ECO:0000256" key="24">
    <source>
        <dbReference type="ARBA" id="ARBA00046376"/>
    </source>
</evidence>
<comment type="similarity">
    <text evidence="2">Belongs to the major facilitator superfamily.</text>
</comment>
<comment type="catalytic activity">
    <reaction evidence="20">
        <text>L-lysyl-glycine(out) = L-lysyl-glycine(in)</text>
        <dbReference type="Rhea" id="RHEA:79407"/>
        <dbReference type="ChEBI" id="CHEBI:191202"/>
    </reaction>
</comment>
<evidence type="ECO:0000256" key="10">
    <source>
        <dbReference type="ARBA" id="ARBA00044881"/>
    </source>
</evidence>
<keyword evidence="4 25" id="KW-0812">Transmembrane</keyword>
<comment type="subcellular location">
    <subcellularLocation>
        <location evidence="1">Lysosome membrane</location>
        <topology evidence="1">Multi-pass membrane protein</topology>
    </subcellularLocation>
</comment>
<comment type="catalytic activity">
    <reaction evidence="15">
        <text>L-arginyl-L-alpha-amino acid(out) = L-arginyl-L-alpha-amino acid(in)</text>
        <dbReference type="Rhea" id="RHEA:79371"/>
        <dbReference type="ChEBI" id="CHEBI:84315"/>
    </reaction>
</comment>
<comment type="catalytic activity">
    <reaction evidence="19">
        <text>L-alanyl-L-lysine(out) = L-alanyl-L-lysine(in)</text>
        <dbReference type="Rhea" id="RHEA:79415"/>
        <dbReference type="ChEBI" id="CHEBI:192470"/>
    </reaction>
</comment>
<keyword evidence="6 25" id="KW-0472">Membrane</keyword>
<evidence type="ECO:0000256" key="15">
    <source>
        <dbReference type="ARBA" id="ARBA00044899"/>
    </source>
</evidence>
<dbReference type="InterPro" id="IPR011701">
    <property type="entry name" value="MFS"/>
</dbReference>
<evidence type="ECO:0000256" key="17">
    <source>
        <dbReference type="ARBA" id="ARBA00044903"/>
    </source>
</evidence>
<evidence type="ECO:0000256" key="4">
    <source>
        <dbReference type="ARBA" id="ARBA00022692"/>
    </source>
</evidence>
<feature type="transmembrane region" description="Helical" evidence="25">
    <location>
        <begin position="82"/>
        <end position="99"/>
    </location>
</feature>
<dbReference type="AlphaFoldDB" id="A9KG11"/>
<evidence type="ECO:0000256" key="20">
    <source>
        <dbReference type="ARBA" id="ARBA00044924"/>
    </source>
</evidence>
<feature type="transmembrane region" description="Helical" evidence="25">
    <location>
        <begin position="290"/>
        <end position="308"/>
    </location>
</feature>
<evidence type="ECO:0000256" key="18">
    <source>
        <dbReference type="ARBA" id="ARBA00044912"/>
    </source>
</evidence>
<feature type="transmembrane region" description="Helical" evidence="25">
    <location>
        <begin position="138"/>
        <end position="159"/>
    </location>
</feature>
<evidence type="ECO:0000256" key="12">
    <source>
        <dbReference type="ARBA" id="ARBA00044891"/>
    </source>
</evidence>
<feature type="transmembrane region" description="Helical" evidence="25">
    <location>
        <begin position="348"/>
        <end position="369"/>
    </location>
</feature>
<comment type="catalytic activity">
    <reaction evidence="16">
        <text>L-lysyl-L-lysine(out) = L-lysyl-L-lysine(in)</text>
        <dbReference type="Rhea" id="RHEA:79403"/>
        <dbReference type="ChEBI" id="CHEBI:229956"/>
    </reaction>
</comment>
<name>A9KG11_COXBN</name>
<comment type="catalytic activity">
    <reaction evidence="10">
        <text>L-alpha-aminoacyl-L-arginine(out) = L-alpha-aminoacyl-L-arginine(in)</text>
        <dbReference type="Rhea" id="RHEA:79367"/>
        <dbReference type="ChEBI" id="CHEBI:229968"/>
    </reaction>
</comment>
<evidence type="ECO:0000313" key="28">
    <source>
        <dbReference type="Proteomes" id="UP000008555"/>
    </source>
</evidence>
<evidence type="ECO:0000259" key="26">
    <source>
        <dbReference type="PROSITE" id="PS50850"/>
    </source>
</evidence>
<sequence length="434" mass="48032">MDDLTKRGRFQYLPWIICGLGALFYFYAYLLRVVPSVIAPQLLITYRLDAVSLSNLAGIYYYVYMPMQIIVGLLLDRFNPRILLASALVACGFGNFLFANSESLLLAYVGRVFVGLGSAFAFIGVLKMACIYLPIYRFAFITGAITSFGMLGGIIGNTLLTSLVNYQGWRLANYSIATFGVLVGLGMLLMENRELRNLRVFVPTLKEVLRGLLALLCKRQIWVNCTVGCLLFIPLVGFADFWGVSYLVGVYHLSPLTAVEGISLIYLGWFCGAPFVGWISDSLKSRRMPLTVGATFSAILLSVILYVPNLTHELLFLSLFFLGLFGSAQVIVFSVSRELSPHPLTATAIALTNTVVTFSGVSLSLIGVLLNLSWSDYAINRISFYAWNYQLALGILPLSLIVAVFLTFYLEDTNCKRVTEMTTQKEKEISGICS</sequence>
<comment type="catalytic activity">
    <reaction evidence="17">
        <text>L-arginyl-glycine(out) = L-arginyl-glycine(in)</text>
        <dbReference type="Rhea" id="RHEA:79391"/>
        <dbReference type="ChEBI" id="CHEBI:229955"/>
    </reaction>
</comment>
<dbReference type="PANTHER" id="PTHR23512">
    <property type="entry name" value="MAJOR FACILITATOR SUPERFAMILY DOMAIN-CONTAINING PROTEIN 1"/>
    <property type="match status" value="1"/>
</dbReference>
<proteinExistence type="inferred from homology"/>
<feature type="transmembrane region" description="Helical" evidence="25">
    <location>
        <begin position="171"/>
        <end position="190"/>
    </location>
</feature>
<evidence type="ECO:0000256" key="8">
    <source>
        <dbReference type="ARBA" id="ARBA00044876"/>
    </source>
</evidence>
<protein>
    <recommendedName>
        <fullName evidence="21">Lysosomal dipeptide transporter MFSD1</fullName>
    </recommendedName>
    <alternativeName>
        <fullName evidence="22">Major facilitator superfamily domain-containing protein 1</fullName>
    </alternativeName>
</protein>
<reference evidence="27 28" key="1">
    <citation type="journal article" date="2009" name="Infect. Immun.">
        <title>Comparative genomics reveal extensive transposon-mediated genomic plasticity and diversity among potential effector proteins within the genus Coxiella.</title>
        <authorList>
            <person name="Beare P.A."/>
            <person name="Unsworth N."/>
            <person name="Andoh M."/>
            <person name="Voth D.E."/>
            <person name="Omsland A."/>
            <person name="Gilk S.D."/>
            <person name="Williams K.P."/>
            <person name="Sobral B.W."/>
            <person name="Kupko J.J.III."/>
            <person name="Porcella S.F."/>
            <person name="Samuel J.E."/>
            <person name="Heinzen R.A."/>
        </authorList>
    </citation>
    <scope>NUCLEOTIDE SEQUENCE [LARGE SCALE GENOMIC DNA]</scope>
    <source>
        <strain evidence="27 28">Dugway 5J108-111</strain>
    </source>
</reference>
<accession>A9KG11</accession>
<feature type="transmembrane region" description="Helical" evidence="25">
    <location>
        <begin position="221"/>
        <end position="244"/>
    </location>
</feature>
<dbReference type="Pfam" id="PF07690">
    <property type="entry name" value="MFS_1"/>
    <property type="match status" value="1"/>
</dbReference>
<evidence type="ECO:0000256" key="6">
    <source>
        <dbReference type="ARBA" id="ARBA00023136"/>
    </source>
</evidence>
<evidence type="ECO:0000256" key="9">
    <source>
        <dbReference type="ARBA" id="ARBA00044878"/>
    </source>
</evidence>
<dbReference type="PANTHER" id="PTHR23512:SF3">
    <property type="entry name" value="MAJOR FACILITATOR SUPERFAMILY DOMAIN-CONTAINING PROTEIN 1"/>
    <property type="match status" value="1"/>
</dbReference>
<dbReference type="GO" id="GO:0005765">
    <property type="term" value="C:lysosomal membrane"/>
    <property type="evidence" value="ECO:0007669"/>
    <property type="project" value="UniProtKB-SubCell"/>
</dbReference>
<feature type="transmembrane region" description="Helical" evidence="25">
    <location>
        <begin position="12"/>
        <end position="30"/>
    </location>
</feature>
<dbReference type="PROSITE" id="PS50850">
    <property type="entry name" value="MFS"/>
    <property type="match status" value="1"/>
</dbReference>
<feature type="transmembrane region" description="Helical" evidence="25">
    <location>
        <begin position="50"/>
        <end position="75"/>
    </location>
</feature>
<evidence type="ECO:0000256" key="3">
    <source>
        <dbReference type="ARBA" id="ARBA00022448"/>
    </source>
</evidence>
<dbReference type="InterPro" id="IPR020846">
    <property type="entry name" value="MFS_dom"/>
</dbReference>
<evidence type="ECO:0000256" key="25">
    <source>
        <dbReference type="SAM" id="Phobius"/>
    </source>
</evidence>
<keyword evidence="5 25" id="KW-1133">Transmembrane helix</keyword>
<evidence type="ECO:0000256" key="21">
    <source>
        <dbReference type="ARBA" id="ARBA00044985"/>
    </source>
</evidence>
<dbReference type="GO" id="GO:0022857">
    <property type="term" value="F:transmembrane transporter activity"/>
    <property type="evidence" value="ECO:0007669"/>
    <property type="project" value="InterPro"/>
</dbReference>
<comment type="catalytic activity">
    <reaction evidence="13">
        <text>L-alpha-aminoacyl-L-lysine(out) = L-alpha-aminoacyl-L-lysine(in)</text>
        <dbReference type="Rhea" id="RHEA:79383"/>
        <dbReference type="ChEBI" id="CHEBI:229966"/>
    </reaction>
</comment>
<gene>
    <name evidence="27" type="ordered locus">CBUD_0972</name>
</gene>
<evidence type="ECO:0000256" key="7">
    <source>
        <dbReference type="ARBA" id="ARBA00023228"/>
    </source>
</evidence>
<comment type="subunit">
    <text evidence="24">Homodimer. Interacts with lysosomal protein GLMP (via lumenal domain); the interaction starts while both proteins are still in the endoplasmic reticulum and is required for stabilization of MFSD1 in lysosomes but has no direct effect on its targeting to lysosomes or transporter activity.</text>
</comment>
<evidence type="ECO:0000256" key="13">
    <source>
        <dbReference type="ARBA" id="ARBA00044893"/>
    </source>
</evidence>
<feature type="transmembrane region" description="Helical" evidence="25">
    <location>
        <begin position="314"/>
        <end position="336"/>
    </location>
</feature>
<comment type="catalytic activity">
    <reaction evidence="9">
        <text>L-histidyl-glycine(out) = L-histidyl-glycine(in)</text>
        <dbReference type="Rhea" id="RHEA:79395"/>
        <dbReference type="ChEBI" id="CHEBI:229957"/>
    </reaction>
</comment>
<feature type="transmembrane region" description="Helical" evidence="25">
    <location>
        <begin position="105"/>
        <end position="126"/>
    </location>
</feature>
<dbReference type="Gene3D" id="1.20.1250.20">
    <property type="entry name" value="MFS general substrate transporter like domains"/>
    <property type="match status" value="2"/>
</dbReference>
<evidence type="ECO:0000256" key="22">
    <source>
        <dbReference type="ARBA" id="ARBA00045018"/>
    </source>
</evidence>
<feature type="transmembrane region" description="Helical" evidence="25">
    <location>
        <begin position="389"/>
        <end position="410"/>
    </location>
</feature>
<feature type="transmembrane region" description="Helical" evidence="25">
    <location>
        <begin position="256"/>
        <end position="278"/>
    </location>
</feature>
<comment type="catalytic activity">
    <reaction evidence="11">
        <text>L-alpha-aminoacyl-L-histidine(out) = L-alpha-aminoacyl-L-histidine(in)</text>
        <dbReference type="Rhea" id="RHEA:79375"/>
        <dbReference type="ChEBI" id="CHEBI:229967"/>
    </reaction>
</comment>
<evidence type="ECO:0000256" key="23">
    <source>
        <dbReference type="ARBA" id="ARBA00045709"/>
    </source>
</evidence>